<dbReference type="EMBL" id="CP036432">
    <property type="protein sequence ID" value="QDV85169.1"/>
    <property type="molecule type" value="Genomic_DNA"/>
</dbReference>
<protein>
    <submittedName>
        <fullName evidence="1">Uncharacterized protein</fullName>
    </submittedName>
</protein>
<keyword evidence="2" id="KW-1185">Reference proteome</keyword>
<sequence>MIVRWPGEIAAGAVGDPKVAIDRMNINRMKTLLEPQLAQLT</sequence>
<gene>
    <name evidence="1" type="ORF">TBK1r_41230</name>
</gene>
<proteinExistence type="predicted"/>
<evidence type="ECO:0000313" key="1">
    <source>
        <dbReference type="EMBL" id="QDV85169.1"/>
    </source>
</evidence>
<name>A0ABX5XT35_9BACT</name>
<accession>A0ABX5XT35</accession>
<organism evidence="1 2">
    <name type="scientific">Stieleria magnilauensis</name>
    <dbReference type="NCBI Taxonomy" id="2527963"/>
    <lineage>
        <taxon>Bacteria</taxon>
        <taxon>Pseudomonadati</taxon>
        <taxon>Planctomycetota</taxon>
        <taxon>Planctomycetia</taxon>
        <taxon>Pirellulales</taxon>
        <taxon>Pirellulaceae</taxon>
        <taxon>Stieleria</taxon>
    </lineage>
</organism>
<evidence type="ECO:0000313" key="2">
    <source>
        <dbReference type="Proteomes" id="UP000318081"/>
    </source>
</evidence>
<reference evidence="1 2" key="1">
    <citation type="submission" date="2019-02" db="EMBL/GenBank/DDBJ databases">
        <title>Deep-cultivation of Planctomycetes and their phenomic and genomic characterization uncovers novel biology.</title>
        <authorList>
            <person name="Wiegand S."/>
            <person name="Jogler M."/>
            <person name="Boedeker C."/>
            <person name="Pinto D."/>
            <person name="Vollmers J."/>
            <person name="Rivas-Marin E."/>
            <person name="Kohn T."/>
            <person name="Peeters S.H."/>
            <person name="Heuer A."/>
            <person name="Rast P."/>
            <person name="Oberbeckmann S."/>
            <person name="Bunk B."/>
            <person name="Jeske O."/>
            <person name="Meyerdierks A."/>
            <person name="Storesund J.E."/>
            <person name="Kallscheuer N."/>
            <person name="Luecker S."/>
            <person name="Lage O.M."/>
            <person name="Pohl T."/>
            <person name="Merkel B.J."/>
            <person name="Hornburger P."/>
            <person name="Mueller R.-W."/>
            <person name="Bruemmer F."/>
            <person name="Labrenz M."/>
            <person name="Spormann A.M."/>
            <person name="Op den Camp H."/>
            <person name="Overmann J."/>
            <person name="Amann R."/>
            <person name="Jetten M.S.M."/>
            <person name="Mascher T."/>
            <person name="Medema M.H."/>
            <person name="Devos D.P."/>
            <person name="Kaster A.-K."/>
            <person name="Ovreas L."/>
            <person name="Rohde M."/>
            <person name="Galperin M.Y."/>
            <person name="Jogler C."/>
        </authorList>
    </citation>
    <scope>NUCLEOTIDE SEQUENCE [LARGE SCALE GENOMIC DNA]</scope>
    <source>
        <strain evidence="1 2">TBK1r</strain>
    </source>
</reference>
<dbReference type="Proteomes" id="UP000318081">
    <property type="component" value="Chromosome"/>
</dbReference>